<protein>
    <submittedName>
        <fullName evidence="1">Uncharacterized protein</fullName>
    </submittedName>
</protein>
<comment type="caution">
    <text evidence="1">The sequence shown here is derived from an EMBL/GenBank/DDBJ whole genome shotgun (WGS) entry which is preliminary data.</text>
</comment>
<gene>
    <name evidence="1" type="ORF">LCGC14_3045520</name>
</gene>
<dbReference type="EMBL" id="LAZR01064039">
    <property type="protein sequence ID" value="KKK58328.1"/>
    <property type="molecule type" value="Genomic_DNA"/>
</dbReference>
<name>A0A0F8WNP4_9ZZZZ</name>
<organism evidence="1">
    <name type="scientific">marine sediment metagenome</name>
    <dbReference type="NCBI Taxonomy" id="412755"/>
    <lineage>
        <taxon>unclassified sequences</taxon>
        <taxon>metagenomes</taxon>
        <taxon>ecological metagenomes</taxon>
    </lineage>
</organism>
<dbReference type="AlphaFoldDB" id="A0A0F8WNP4"/>
<proteinExistence type="predicted"/>
<evidence type="ECO:0000313" key="1">
    <source>
        <dbReference type="EMBL" id="KKK58328.1"/>
    </source>
</evidence>
<sequence length="111" mass="13022">MPKELNEKWKDMSKKQLKRRIRELEAENETLRLLAVSTYPIYIYLYRDIPYNPYLLPYRFQPAPIYDWSPTWVGAGTTEIIGDVQVYGKPWIASGTSVADSSNVDCRDWMV</sequence>
<accession>A0A0F8WNP4</accession>
<reference evidence="1" key="1">
    <citation type="journal article" date="2015" name="Nature">
        <title>Complex archaea that bridge the gap between prokaryotes and eukaryotes.</title>
        <authorList>
            <person name="Spang A."/>
            <person name="Saw J.H."/>
            <person name="Jorgensen S.L."/>
            <person name="Zaremba-Niedzwiedzka K."/>
            <person name="Martijn J."/>
            <person name="Lind A.E."/>
            <person name="van Eijk R."/>
            <person name="Schleper C."/>
            <person name="Guy L."/>
            <person name="Ettema T.J."/>
        </authorList>
    </citation>
    <scope>NUCLEOTIDE SEQUENCE</scope>
</reference>